<evidence type="ECO:0000256" key="7">
    <source>
        <dbReference type="ARBA" id="ARBA00022779"/>
    </source>
</evidence>
<keyword evidence="8" id="KW-0472">Membrane</keyword>
<protein>
    <recommendedName>
        <fullName evidence="4 10">Flagellar motor switch protein FliM</fullName>
    </recommendedName>
</protein>
<dbReference type="STRING" id="1471761.B0W44_15125"/>
<dbReference type="SUPFAM" id="SSF101801">
    <property type="entry name" value="Surface presentation of antigens (SPOA)"/>
    <property type="match status" value="1"/>
</dbReference>
<dbReference type="InterPro" id="IPR001689">
    <property type="entry name" value="Flag_FliM"/>
</dbReference>
<dbReference type="Gene3D" id="2.30.330.10">
    <property type="entry name" value="SpoA-like"/>
    <property type="match status" value="1"/>
</dbReference>
<evidence type="ECO:0000256" key="1">
    <source>
        <dbReference type="ARBA" id="ARBA00004117"/>
    </source>
</evidence>
<dbReference type="InterPro" id="IPR001543">
    <property type="entry name" value="FliN-like_C"/>
</dbReference>
<keyword evidence="6" id="KW-0145">Chemotaxis</keyword>
<dbReference type="InterPro" id="IPR028976">
    <property type="entry name" value="CheC-like_sf"/>
</dbReference>
<evidence type="ECO:0000259" key="11">
    <source>
        <dbReference type="Pfam" id="PF01052"/>
    </source>
</evidence>
<evidence type="ECO:0000313" key="13">
    <source>
        <dbReference type="Proteomes" id="UP000188603"/>
    </source>
</evidence>
<dbReference type="RefSeq" id="WP_077720752.1">
    <property type="nucleotide sequence ID" value="NZ_CP019699.1"/>
</dbReference>
<evidence type="ECO:0000256" key="9">
    <source>
        <dbReference type="ARBA" id="ARBA00023143"/>
    </source>
</evidence>
<dbReference type="AlphaFoldDB" id="A0A1U9KA37"/>
<dbReference type="PANTHER" id="PTHR30034:SF6">
    <property type="entry name" value="YOP PROTEINS TRANSLOCATION PROTEIN Q"/>
    <property type="match status" value="1"/>
</dbReference>
<dbReference type="OrthoDB" id="9806941at2"/>
<accession>A0A1U9KA37</accession>
<dbReference type="PRINTS" id="PR00955">
    <property type="entry name" value="FLGMOTORFLIM"/>
</dbReference>
<organism evidence="12 13">
    <name type="scientific">Novibacillus thermophilus</name>
    <dbReference type="NCBI Taxonomy" id="1471761"/>
    <lineage>
        <taxon>Bacteria</taxon>
        <taxon>Bacillati</taxon>
        <taxon>Bacillota</taxon>
        <taxon>Bacilli</taxon>
        <taxon>Bacillales</taxon>
        <taxon>Thermoactinomycetaceae</taxon>
        <taxon>Novibacillus</taxon>
    </lineage>
</organism>
<dbReference type="NCBIfam" id="TIGR01397">
    <property type="entry name" value="fliM_switch"/>
    <property type="match status" value="1"/>
</dbReference>
<keyword evidence="12" id="KW-0966">Cell projection</keyword>
<feature type="domain" description="Flagellar motor switch protein FliN-like C-terminal" evidence="11">
    <location>
        <begin position="253"/>
        <end position="323"/>
    </location>
</feature>
<dbReference type="GO" id="GO:0071978">
    <property type="term" value="P:bacterial-type flagellum-dependent swarming motility"/>
    <property type="evidence" value="ECO:0007669"/>
    <property type="project" value="TreeGrafter"/>
</dbReference>
<evidence type="ECO:0000256" key="6">
    <source>
        <dbReference type="ARBA" id="ARBA00022500"/>
    </source>
</evidence>
<dbReference type="SUPFAM" id="SSF103039">
    <property type="entry name" value="CheC-like"/>
    <property type="match status" value="1"/>
</dbReference>
<keyword evidence="12" id="KW-0282">Flagellum</keyword>
<dbReference type="EMBL" id="CP019699">
    <property type="protein sequence ID" value="AQS56881.1"/>
    <property type="molecule type" value="Genomic_DNA"/>
</dbReference>
<dbReference type="InterPro" id="IPR036429">
    <property type="entry name" value="SpoA-like_sf"/>
</dbReference>
<name>A0A1U9KA37_9BACL</name>
<dbReference type="GO" id="GO:0005886">
    <property type="term" value="C:plasma membrane"/>
    <property type="evidence" value="ECO:0007669"/>
    <property type="project" value="UniProtKB-SubCell"/>
</dbReference>
<evidence type="ECO:0000256" key="10">
    <source>
        <dbReference type="NCBIfam" id="TIGR01397"/>
    </source>
</evidence>
<reference evidence="12 13" key="1">
    <citation type="journal article" date="2015" name="Int. J. Syst. Evol. Microbiol.">
        <title>Novibacillus thermophilus gen. nov., sp. nov., a Gram-staining-negative and moderately thermophilic member of the family Thermoactinomycetaceae.</title>
        <authorList>
            <person name="Yang G."/>
            <person name="Chen J."/>
            <person name="Zhou S."/>
        </authorList>
    </citation>
    <scope>NUCLEOTIDE SEQUENCE [LARGE SCALE GENOMIC DNA]</scope>
    <source>
        <strain evidence="12 13">SG-1</strain>
    </source>
</reference>
<dbReference type="Proteomes" id="UP000188603">
    <property type="component" value="Chromosome"/>
</dbReference>
<dbReference type="GO" id="GO:0009425">
    <property type="term" value="C:bacterial-type flagellum basal body"/>
    <property type="evidence" value="ECO:0007669"/>
    <property type="project" value="UniProtKB-SubCell"/>
</dbReference>
<comment type="subcellular location">
    <subcellularLocation>
        <location evidence="1">Bacterial flagellum basal body</location>
    </subcellularLocation>
    <subcellularLocation>
        <location evidence="2">Cell membrane</location>
        <topology evidence="2">Peripheral membrane protein</topology>
    </subcellularLocation>
</comment>
<dbReference type="GO" id="GO:0050918">
    <property type="term" value="P:positive chemotaxis"/>
    <property type="evidence" value="ECO:0007669"/>
    <property type="project" value="TreeGrafter"/>
</dbReference>
<keyword evidence="9" id="KW-0975">Bacterial flagellum</keyword>
<evidence type="ECO:0000256" key="2">
    <source>
        <dbReference type="ARBA" id="ARBA00004202"/>
    </source>
</evidence>
<evidence type="ECO:0000256" key="4">
    <source>
        <dbReference type="ARBA" id="ARBA00021898"/>
    </source>
</evidence>
<gene>
    <name evidence="12" type="ORF">B0W44_15125</name>
</gene>
<keyword evidence="12" id="KW-0969">Cilium</keyword>
<dbReference type="Gene3D" id="3.40.1550.10">
    <property type="entry name" value="CheC-like"/>
    <property type="match status" value="1"/>
</dbReference>
<dbReference type="PIRSF" id="PIRSF002888">
    <property type="entry name" value="FliM"/>
    <property type="match status" value="1"/>
</dbReference>
<proteinExistence type="inferred from homology"/>
<dbReference type="CDD" id="cd17908">
    <property type="entry name" value="FliM"/>
    <property type="match status" value="1"/>
</dbReference>
<dbReference type="Pfam" id="PF02154">
    <property type="entry name" value="FliM"/>
    <property type="match status" value="1"/>
</dbReference>
<dbReference type="Pfam" id="PF01052">
    <property type="entry name" value="FliMN_C"/>
    <property type="match status" value="1"/>
</dbReference>
<evidence type="ECO:0000313" key="12">
    <source>
        <dbReference type="EMBL" id="AQS56881.1"/>
    </source>
</evidence>
<dbReference type="PANTHER" id="PTHR30034">
    <property type="entry name" value="FLAGELLAR MOTOR SWITCH PROTEIN FLIM"/>
    <property type="match status" value="1"/>
</dbReference>
<sequence>MADILTQSEIDSLLAAITSGEMSANELKEEEDKKKVKLYDFKRALRFSKDQLRGLSRIHDNYSRMLTTYLSAQLRTFVKIEVAAVEQLPYEEFIRSIPTTTILNVFSAPPLEGRMVMEVNPKIAFGMIDRLMGGIGVEAEPQNRSLTEIEALIMERIFRRTLDFFRDAWKGVAAIEPQLDFLETNPQFMQIVSPNETVAVISLNTEIGETSGMINLCLPHVVIEDILPKLTAHHMLSNKKSGNTSDRVAVKKRLKRARLPITVELGTCHITLKELTELSAGDVIPLDQAADAPLVVKLGKRPKFLAQAGTVKGRLAVQIQETIDEEDDEDERQ</sequence>
<evidence type="ECO:0000256" key="8">
    <source>
        <dbReference type="ARBA" id="ARBA00023136"/>
    </source>
</evidence>
<comment type="similarity">
    <text evidence="3">Belongs to the FliM family.</text>
</comment>
<dbReference type="KEGG" id="ntr:B0W44_15125"/>
<keyword evidence="13" id="KW-1185">Reference proteome</keyword>
<keyword evidence="7" id="KW-0283">Flagellar rotation</keyword>
<evidence type="ECO:0000256" key="3">
    <source>
        <dbReference type="ARBA" id="ARBA00011049"/>
    </source>
</evidence>
<dbReference type="GO" id="GO:0003774">
    <property type="term" value="F:cytoskeletal motor activity"/>
    <property type="evidence" value="ECO:0007669"/>
    <property type="project" value="InterPro"/>
</dbReference>
<keyword evidence="5" id="KW-1003">Cell membrane</keyword>
<evidence type="ECO:0000256" key="5">
    <source>
        <dbReference type="ARBA" id="ARBA00022475"/>
    </source>
</evidence>